<feature type="transmembrane region" description="Helical" evidence="1">
    <location>
        <begin position="37"/>
        <end position="56"/>
    </location>
</feature>
<keyword evidence="1" id="KW-0472">Membrane</keyword>
<evidence type="ECO:0000256" key="1">
    <source>
        <dbReference type="SAM" id="Phobius"/>
    </source>
</evidence>
<accession>A0A1M7GGV1</accession>
<dbReference type="InterPro" id="IPR011397">
    <property type="entry name" value="YhfC"/>
</dbReference>
<organism evidence="2 3">
    <name type="scientific">Ruminococcus flavefaciens</name>
    <dbReference type="NCBI Taxonomy" id="1265"/>
    <lineage>
        <taxon>Bacteria</taxon>
        <taxon>Bacillati</taxon>
        <taxon>Bacillota</taxon>
        <taxon>Clostridia</taxon>
        <taxon>Eubacteriales</taxon>
        <taxon>Oscillospiraceae</taxon>
        <taxon>Ruminococcus</taxon>
    </lineage>
</organism>
<protein>
    <submittedName>
        <fullName evidence="2">Putative membrane peptidase family</fullName>
    </submittedName>
</protein>
<proteinExistence type="predicted"/>
<evidence type="ECO:0000313" key="3">
    <source>
        <dbReference type="Proteomes" id="UP000184394"/>
    </source>
</evidence>
<evidence type="ECO:0000313" key="2">
    <source>
        <dbReference type="EMBL" id="SHM15386.1"/>
    </source>
</evidence>
<dbReference type="RefSeq" id="WP_072947987.1">
    <property type="nucleotide sequence ID" value="NZ_FRCT01000001.1"/>
</dbReference>
<feature type="transmembrane region" description="Helical" evidence="1">
    <location>
        <begin position="187"/>
        <end position="205"/>
    </location>
</feature>
<sequence>MTDLNCLLAGLTRLLGPLLLLIFWHKKTGARILPAPVALMVCFPVFIVAGAIRSGFDHSNYMSFYLQQALLYGIFEECSKFLVLRYLLTSYDDRKDAVTYGIGHCAFEDIGAGFACINLIGTDKAASDIFPVNVFSFVEGALFCIGVTVLIFYGIRMDKSRIMLPLAIFLHFLGNFTNAALIRPVSMALSLLITPVIGYAAYRCYKAMGTSSDYEI</sequence>
<dbReference type="Pfam" id="PF10086">
    <property type="entry name" value="YhfC"/>
    <property type="match status" value="1"/>
</dbReference>
<keyword evidence="1" id="KW-1133">Transmembrane helix</keyword>
<dbReference type="OrthoDB" id="9807167at2"/>
<gene>
    <name evidence="2" type="ORF">SAMN04487860_101291</name>
</gene>
<keyword evidence="1" id="KW-0812">Transmembrane</keyword>
<name>A0A1M7GGV1_RUMFL</name>
<feature type="transmembrane region" description="Helical" evidence="1">
    <location>
        <begin position="134"/>
        <end position="155"/>
    </location>
</feature>
<dbReference type="AlphaFoldDB" id="A0A1M7GGV1"/>
<dbReference type="EMBL" id="FRCT01000001">
    <property type="protein sequence ID" value="SHM15386.1"/>
    <property type="molecule type" value="Genomic_DNA"/>
</dbReference>
<dbReference type="Proteomes" id="UP000184394">
    <property type="component" value="Unassembled WGS sequence"/>
</dbReference>
<feature type="transmembrane region" description="Helical" evidence="1">
    <location>
        <begin position="6"/>
        <end position="25"/>
    </location>
</feature>
<reference evidence="2 3" key="1">
    <citation type="submission" date="2016-11" db="EMBL/GenBank/DDBJ databases">
        <authorList>
            <person name="Jaros S."/>
            <person name="Januszkiewicz K."/>
            <person name="Wedrychowicz H."/>
        </authorList>
    </citation>
    <scope>NUCLEOTIDE SEQUENCE [LARGE SCALE GENOMIC DNA]</scope>
    <source>
        <strain evidence="2 3">Y1</strain>
    </source>
</reference>